<feature type="region of interest" description="Disordered" evidence="1">
    <location>
        <begin position="850"/>
        <end position="874"/>
    </location>
</feature>
<accession>A0A383VGD4</accession>
<reference evidence="2 3" key="1">
    <citation type="submission" date="2016-10" db="EMBL/GenBank/DDBJ databases">
        <authorList>
            <person name="Cai Z."/>
        </authorList>
    </citation>
    <scope>NUCLEOTIDE SEQUENCE [LARGE SCALE GENOMIC DNA]</scope>
</reference>
<feature type="region of interest" description="Disordered" evidence="1">
    <location>
        <begin position="552"/>
        <end position="608"/>
    </location>
</feature>
<dbReference type="GO" id="GO:0034058">
    <property type="term" value="P:endosomal vesicle fusion"/>
    <property type="evidence" value="ECO:0007669"/>
    <property type="project" value="TreeGrafter"/>
</dbReference>
<feature type="compositionally biased region" description="Low complexity" evidence="1">
    <location>
        <begin position="594"/>
        <end position="608"/>
    </location>
</feature>
<name>A0A383VGD4_TETOB</name>
<dbReference type="GO" id="GO:0006914">
    <property type="term" value="P:autophagy"/>
    <property type="evidence" value="ECO:0007669"/>
    <property type="project" value="TreeGrafter"/>
</dbReference>
<feature type="compositionally biased region" description="Low complexity" evidence="1">
    <location>
        <begin position="1154"/>
        <end position="1168"/>
    </location>
</feature>
<dbReference type="PANTHER" id="PTHR12894">
    <property type="entry name" value="CNH DOMAIN CONTAINING"/>
    <property type="match status" value="1"/>
</dbReference>
<dbReference type="GO" id="GO:0016020">
    <property type="term" value="C:membrane"/>
    <property type="evidence" value="ECO:0007669"/>
    <property type="project" value="TreeGrafter"/>
</dbReference>
<dbReference type="PANTHER" id="PTHR12894:SF27">
    <property type="entry name" value="TRANSFORMING GROWTH FACTOR-BETA RECEPTOR-ASSOCIATED PROTEIN 1"/>
    <property type="match status" value="1"/>
</dbReference>
<dbReference type="STRING" id="3088.A0A383VGD4"/>
<proteinExistence type="predicted"/>
<feature type="compositionally biased region" description="Polar residues" evidence="1">
    <location>
        <begin position="1087"/>
        <end position="1097"/>
    </location>
</feature>
<keyword evidence="3" id="KW-1185">Reference proteome</keyword>
<dbReference type="InterPro" id="IPR032914">
    <property type="entry name" value="Vam6/VPS39/TRAP1"/>
</dbReference>
<protein>
    <submittedName>
        <fullName evidence="2">Uncharacterized protein</fullName>
    </submittedName>
</protein>
<feature type="region of interest" description="Disordered" evidence="1">
    <location>
        <begin position="1087"/>
        <end position="1108"/>
    </location>
</feature>
<feature type="compositionally biased region" description="Low complexity" evidence="1">
    <location>
        <begin position="569"/>
        <end position="587"/>
    </location>
</feature>
<dbReference type="GO" id="GO:0005737">
    <property type="term" value="C:cytoplasm"/>
    <property type="evidence" value="ECO:0007669"/>
    <property type="project" value="TreeGrafter"/>
</dbReference>
<sequence>MHSDATRAAFTLSLVHQRRDARRMTAVAVLQAGSRVFLGLDNGVLEEHRCVPASAAGSLPPAVAAAAGGMLVLRLLAEKKVFSKAAVAAICPVEAAARLVCMSDEGQVALVSLEEFAVAPLPAARGAVALAVQHSAGLPVLLAVAVRAGKGRSKVLLFNVLPGANLSSHQPAVLLAQQLLASCKAYSSRAWGAGKGRSKVLLFNVLPGANLSSHQPAVLLAQVPVPEAVLGLAWAGSSLLLAVPGGYQALHPTSPHPPTQQQQQQQQQAVGYRLVVLADHLSSIQPLLGSIPEQGLGLLLWEESMVLVTDASGAAVREPLQLSMPPIALAAAGLFVVALCDDGVHVFDHTRGSREVQHIDFAHDDAYVRLSGRLPAAADASGRCICLATSSQVLRLEPVAIEQQVRELLKRKRFDQALELIRSTAAEAAAGGGSRPASPYQQQLSIGLPEPLHQESGGVTAAVARRPAWHQVALAQAALLLLLECEWAAGLALLEELDVATWQPCQLFGLFAAVTARWLPSMPARSYWGLHGQQLPELSQLVTDMLELRAATAPVRQQQQQQHEAHWMPSPRSAQQQQQHSPGSRSSSGRHPHPSSSGSSGSLSSGGYSSTVNPAKVQGLILAAKTAIAGYLSRARTRPGVVLLDGIDTLLLQLLCDVGDAAGVEMLLCGPHAAVAAAAAAALRAAGRWHGLALLQMNAGHPKEALQTWQALAAGQLTESSSSSSAVADADGDAAAVAVAAAAAAMAAGPEVVPLQLLLGEHSSSSSSSGDGFLRWLMVTDAAASLAVLEARSDLEPAAVLQLLEEVADIDLRWQYLYHQVHHNSSSEAHLHTQLATVLLAALAAHIAGSSSSSSSSSSAEGDAAPQGSSRVSREQLAQMVHQLPISFTPNADAAGAAAAAAAAGGGGGLAFTLSGAAHSSSLQQRQGSWHNQHQLPSLFSSISGTAQHSRSVSLIGGGIPSACFFAASVADIARRSSRELHPAAAAAAAAGSSSSAAAARQQQQQQPYRAFEHQQLRQRGNLGALAGVPVLPRTQTLARQGSAAVQGLRQALHSMPGFGTLAGGQQPGLQGPSKTFSNIAQMLQQHQMRMASSTGNAQQQQQQAALAHLQPQLSLGPMLSHEPPALRVLPGGLGPWPLETQLADKADAEEATGRGSSAAAEAGSSSSTDAAVVGRPAAAAAAAAAAAHDKVLLLRCLLVYHLQASLLYDAQAVLSAAQPLPLHPEQALLHSRLGDHPAALALLALAPPRLVEGAIAYCRALGSQEAWLALLELFLNPPRVPDGIGNGGGLGRGGSDEAAAVEPDYASACRVLNAEGASLNPLRLLAALPADMPLHLAGEPLGQVLSGLQHRRRHGQVVRSLYRCRRLAAHAELVQLQAQRVFHTEDTACNGCGRLIGSKVFYRYPSGVLVCGRCSGAVAAAGAGAAGTDAARAAEGEAAAAAAAGAVAGAGLGGVQAQPQLQGFFY</sequence>
<dbReference type="EMBL" id="FNXT01000424">
    <property type="protein sequence ID" value="SZX64608.1"/>
    <property type="molecule type" value="Genomic_DNA"/>
</dbReference>
<feature type="compositionally biased region" description="Low complexity" evidence="1">
    <location>
        <begin position="850"/>
        <end position="859"/>
    </location>
</feature>
<feature type="compositionally biased region" description="Low complexity" evidence="1">
    <location>
        <begin position="1098"/>
        <end position="1108"/>
    </location>
</feature>
<dbReference type="Proteomes" id="UP000256970">
    <property type="component" value="Unassembled WGS sequence"/>
</dbReference>
<organism evidence="2 3">
    <name type="scientific">Tetradesmus obliquus</name>
    <name type="common">Green alga</name>
    <name type="synonym">Acutodesmus obliquus</name>
    <dbReference type="NCBI Taxonomy" id="3088"/>
    <lineage>
        <taxon>Eukaryota</taxon>
        <taxon>Viridiplantae</taxon>
        <taxon>Chlorophyta</taxon>
        <taxon>core chlorophytes</taxon>
        <taxon>Chlorophyceae</taxon>
        <taxon>CS clade</taxon>
        <taxon>Sphaeropleales</taxon>
        <taxon>Scenedesmaceae</taxon>
        <taxon>Tetradesmus</taxon>
    </lineage>
</organism>
<feature type="region of interest" description="Disordered" evidence="1">
    <location>
        <begin position="1147"/>
        <end position="1168"/>
    </location>
</feature>
<evidence type="ECO:0000313" key="2">
    <source>
        <dbReference type="EMBL" id="SZX64608.1"/>
    </source>
</evidence>
<evidence type="ECO:0000313" key="3">
    <source>
        <dbReference type="Proteomes" id="UP000256970"/>
    </source>
</evidence>
<evidence type="ECO:0000256" key="1">
    <source>
        <dbReference type="SAM" id="MobiDB-lite"/>
    </source>
</evidence>
<gene>
    <name evidence="2" type="ORF">BQ4739_LOCUS5109</name>
</gene>